<sequence length="311" mass="35094">MKARLTIGLLVFVTTIIVVASLAACGGGNSYEERRRMGKVERARLDSINRAAFKVAVLPTLDCLPLFVAREAGIFDTLGVSVRLCMFRAQMDCDTAVIGGSVEGTVTDLVRAERLQRQGISLRYPIATDAYWQLITNRLARIKELKQLSDKMIAITRYSATEALATMAIDSVKPKYDVYRVQINDLDVRLHMLLNNEMDAMLLPEPQATTARTMGHPVLMDSRDKQLRFGVFAFRSRELTQPRRRDQLNRFIKGYNMAVDSINKNGLQHYAALIGKYCNANEKTLKALPALRFRHAAAPRERDILIARKYL</sequence>
<dbReference type="RefSeq" id="WP_115153185.1">
    <property type="nucleotide sequence ID" value="NZ_DBFWLE010000018.1"/>
</dbReference>
<evidence type="ECO:0000313" key="2">
    <source>
        <dbReference type="Proteomes" id="UP000255283"/>
    </source>
</evidence>
<dbReference type="EMBL" id="UGTJ01000001">
    <property type="protein sequence ID" value="SUB79293.1"/>
    <property type="molecule type" value="Genomic_DNA"/>
</dbReference>
<dbReference type="AlphaFoldDB" id="A0AAQ1UG58"/>
<comment type="caution">
    <text evidence="1">The sequence shown here is derived from an EMBL/GenBank/DDBJ whole genome shotgun (WGS) entry which is preliminary data.</text>
</comment>
<dbReference type="PANTHER" id="PTHR30024">
    <property type="entry name" value="ALIPHATIC SULFONATES-BINDING PROTEIN-RELATED"/>
    <property type="match status" value="1"/>
</dbReference>
<dbReference type="PROSITE" id="PS51257">
    <property type="entry name" value="PROKAR_LIPOPROTEIN"/>
    <property type="match status" value="1"/>
</dbReference>
<name>A0AAQ1UG58_9BACT</name>
<accession>A0AAQ1UG58</accession>
<dbReference type="Gene3D" id="3.40.190.10">
    <property type="entry name" value="Periplasmic binding protein-like II"/>
    <property type="match status" value="2"/>
</dbReference>
<organism evidence="1 2">
    <name type="scientific">Segatella buccae</name>
    <dbReference type="NCBI Taxonomy" id="28126"/>
    <lineage>
        <taxon>Bacteria</taxon>
        <taxon>Pseudomonadati</taxon>
        <taxon>Bacteroidota</taxon>
        <taxon>Bacteroidia</taxon>
        <taxon>Bacteroidales</taxon>
        <taxon>Prevotellaceae</taxon>
        <taxon>Segatella</taxon>
    </lineage>
</organism>
<reference evidence="1 2" key="1">
    <citation type="submission" date="2018-06" db="EMBL/GenBank/DDBJ databases">
        <authorList>
            <consortium name="Pathogen Informatics"/>
            <person name="Doyle S."/>
        </authorList>
    </citation>
    <scope>NUCLEOTIDE SEQUENCE [LARGE SCALE GENOMIC DNA]</scope>
    <source>
        <strain evidence="1 2">NCTC13063</strain>
    </source>
</reference>
<dbReference type="Proteomes" id="UP000255283">
    <property type="component" value="Unassembled WGS sequence"/>
</dbReference>
<protein>
    <submittedName>
        <fullName evidence="1">ABC transporter, substrate-binding protein, aliphatic sulfonates family</fullName>
    </submittedName>
</protein>
<dbReference type="SUPFAM" id="SSF53850">
    <property type="entry name" value="Periplasmic binding protein-like II"/>
    <property type="match status" value="1"/>
</dbReference>
<gene>
    <name evidence="1" type="ORF">NCTC13063_00553</name>
</gene>
<proteinExistence type="predicted"/>
<evidence type="ECO:0000313" key="1">
    <source>
        <dbReference type="EMBL" id="SUB79293.1"/>
    </source>
</evidence>